<dbReference type="InterPro" id="IPR036390">
    <property type="entry name" value="WH_DNA-bd_sf"/>
</dbReference>
<dbReference type="EMBL" id="JBIUZV010000001">
    <property type="protein sequence ID" value="MFJ3044554.1"/>
    <property type="molecule type" value="Genomic_DNA"/>
</dbReference>
<dbReference type="PROSITE" id="PS50931">
    <property type="entry name" value="HTH_LYSR"/>
    <property type="match status" value="1"/>
</dbReference>
<dbReference type="PANTHER" id="PTHR30537">
    <property type="entry name" value="HTH-TYPE TRANSCRIPTIONAL REGULATOR"/>
    <property type="match status" value="1"/>
</dbReference>
<keyword evidence="3" id="KW-0238">DNA-binding</keyword>
<dbReference type="SUPFAM" id="SSF53850">
    <property type="entry name" value="Periplasmic binding protein-like II"/>
    <property type="match status" value="1"/>
</dbReference>
<keyword evidence="7" id="KW-1185">Reference proteome</keyword>
<gene>
    <name evidence="6" type="ORF">ACIPEN_01870</name>
</gene>
<sequence length="298" mass="33517">MDSLNGIIAFVRAAEHLSFVAAARSLGISPSAVGKSIARLEHNAGVRLFQRSTRRMQLTAEGEMFFQRCRRVLDDLQEAQASLARAQDAPRGRLRISTPTIGYRFLVPHLGEFRARYPEIELEIDFSDRIVDVIDEGIDVAIRSGELPDSRLMARRLGGFRFFLCASPAYLKARGAPRSIAALQEHDAVLYRLHTTGKLMDWTITADPRWMKLRFARTMTLNNMEAVLHALEAGHGIGFMPDFLVHDALAAGRLKCVLEAQATERGQFWAVWAANRQLSPKVRVLVDHIATRLFEQDH</sequence>
<dbReference type="InterPro" id="IPR005119">
    <property type="entry name" value="LysR_subst-bd"/>
</dbReference>
<dbReference type="InterPro" id="IPR058163">
    <property type="entry name" value="LysR-type_TF_proteobact-type"/>
</dbReference>
<reference evidence="6 7" key="1">
    <citation type="submission" date="2024-10" db="EMBL/GenBank/DDBJ databases">
        <title>The Natural Products Discovery Center: Release of the First 8490 Sequenced Strains for Exploring Actinobacteria Biosynthetic Diversity.</title>
        <authorList>
            <person name="Kalkreuter E."/>
            <person name="Kautsar S.A."/>
            <person name="Yang D."/>
            <person name="Bader C.D."/>
            <person name="Teijaro C.N."/>
            <person name="Fluegel L."/>
            <person name="Davis C.M."/>
            <person name="Simpson J.R."/>
            <person name="Lauterbach L."/>
            <person name="Steele A.D."/>
            <person name="Gui C."/>
            <person name="Meng S."/>
            <person name="Li G."/>
            <person name="Viehrig K."/>
            <person name="Ye F."/>
            <person name="Su P."/>
            <person name="Kiefer A.F."/>
            <person name="Nichols A."/>
            <person name="Cepeda A.J."/>
            <person name="Yan W."/>
            <person name="Fan B."/>
            <person name="Jiang Y."/>
            <person name="Adhikari A."/>
            <person name="Zheng C.-J."/>
            <person name="Schuster L."/>
            <person name="Cowan T.M."/>
            <person name="Smanski M.J."/>
            <person name="Chevrette M.G."/>
            <person name="De Carvalho L.P.S."/>
            <person name="Shen B."/>
        </authorList>
    </citation>
    <scope>NUCLEOTIDE SEQUENCE [LARGE SCALE GENOMIC DNA]</scope>
    <source>
        <strain evidence="6 7">NPDC087045</strain>
    </source>
</reference>
<dbReference type="Pfam" id="PF00126">
    <property type="entry name" value="HTH_1"/>
    <property type="match status" value="1"/>
</dbReference>
<dbReference type="Pfam" id="PF03466">
    <property type="entry name" value="LysR_substrate"/>
    <property type="match status" value="1"/>
</dbReference>
<organism evidence="6 7">
    <name type="scientific">Herbaspirillum chlorophenolicum</name>
    <dbReference type="NCBI Taxonomy" id="211589"/>
    <lineage>
        <taxon>Bacteria</taxon>
        <taxon>Pseudomonadati</taxon>
        <taxon>Pseudomonadota</taxon>
        <taxon>Betaproteobacteria</taxon>
        <taxon>Burkholderiales</taxon>
        <taxon>Oxalobacteraceae</taxon>
        <taxon>Herbaspirillum</taxon>
    </lineage>
</organism>
<evidence type="ECO:0000256" key="3">
    <source>
        <dbReference type="ARBA" id="ARBA00023125"/>
    </source>
</evidence>
<dbReference type="InterPro" id="IPR000847">
    <property type="entry name" value="LysR_HTH_N"/>
</dbReference>
<evidence type="ECO:0000313" key="7">
    <source>
        <dbReference type="Proteomes" id="UP001617427"/>
    </source>
</evidence>
<dbReference type="Gene3D" id="3.40.190.290">
    <property type="match status" value="1"/>
</dbReference>
<comment type="similarity">
    <text evidence="1">Belongs to the LysR transcriptional regulatory family.</text>
</comment>
<dbReference type="RefSeq" id="WP_402698107.1">
    <property type="nucleotide sequence ID" value="NZ_JBIUZV010000001.1"/>
</dbReference>
<accession>A0ABW8ETB3</accession>
<evidence type="ECO:0000313" key="6">
    <source>
        <dbReference type="EMBL" id="MFJ3044554.1"/>
    </source>
</evidence>
<dbReference type="SUPFAM" id="SSF46785">
    <property type="entry name" value="Winged helix' DNA-binding domain"/>
    <property type="match status" value="1"/>
</dbReference>
<comment type="caution">
    <text evidence="6">The sequence shown here is derived from an EMBL/GenBank/DDBJ whole genome shotgun (WGS) entry which is preliminary data.</text>
</comment>
<evidence type="ECO:0000256" key="4">
    <source>
        <dbReference type="ARBA" id="ARBA00023163"/>
    </source>
</evidence>
<dbReference type="PANTHER" id="PTHR30537:SF72">
    <property type="entry name" value="LYSR FAMILY TRANSCRIPTIONAL REGULATOR"/>
    <property type="match status" value="1"/>
</dbReference>
<keyword evidence="2" id="KW-0805">Transcription regulation</keyword>
<dbReference type="InterPro" id="IPR036388">
    <property type="entry name" value="WH-like_DNA-bd_sf"/>
</dbReference>
<dbReference type="Proteomes" id="UP001617427">
    <property type="component" value="Unassembled WGS sequence"/>
</dbReference>
<name>A0ABW8ETB3_9BURK</name>
<dbReference type="Gene3D" id="1.10.10.10">
    <property type="entry name" value="Winged helix-like DNA-binding domain superfamily/Winged helix DNA-binding domain"/>
    <property type="match status" value="1"/>
</dbReference>
<dbReference type="CDD" id="cd08476">
    <property type="entry name" value="PBP2_CrgA_like_7"/>
    <property type="match status" value="1"/>
</dbReference>
<protein>
    <submittedName>
        <fullName evidence="6">LysR substrate-binding domain-containing protein</fullName>
    </submittedName>
</protein>
<feature type="domain" description="HTH lysR-type" evidence="5">
    <location>
        <begin position="1"/>
        <end position="59"/>
    </location>
</feature>
<evidence type="ECO:0000256" key="2">
    <source>
        <dbReference type="ARBA" id="ARBA00023015"/>
    </source>
</evidence>
<keyword evidence="4" id="KW-0804">Transcription</keyword>
<evidence type="ECO:0000256" key="1">
    <source>
        <dbReference type="ARBA" id="ARBA00009437"/>
    </source>
</evidence>
<proteinExistence type="inferred from homology"/>
<evidence type="ECO:0000259" key="5">
    <source>
        <dbReference type="PROSITE" id="PS50931"/>
    </source>
</evidence>